<evidence type="ECO:0000256" key="1">
    <source>
        <dbReference type="ARBA" id="ARBA00004240"/>
    </source>
</evidence>
<comment type="subcellular location">
    <subcellularLocation>
        <location evidence="1">Endoplasmic reticulum</location>
    </subcellularLocation>
</comment>
<comment type="caution">
    <text evidence="15">The sequence shown here is derived from an EMBL/GenBank/DDBJ whole genome shotgun (WGS) entry which is preliminary data.</text>
</comment>
<feature type="region of interest" description="Disordered" evidence="13">
    <location>
        <begin position="28"/>
        <end position="47"/>
    </location>
</feature>
<dbReference type="SUPFAM" id="SSF56219">
    <property type="entry name" value="DNase I-like"/>
    <property type="match status" value="1"/>
</dbReference>
<keyword evidence="6" id="KW-0378">Hydrolase</keyword>
<dbReference type="InterPro" id="IPR016202">
    <property type="entry name" value="DNase_I"/>
</dbReference>
<dbReference type="SMART" id="SM00476">
    <property type="entry name" value="DNaseIc"/>
    <property type="match status" value="1"/>
</dbReference>
<evidence type="ECO:0000259" key="14">
    <source>
        <dbReference type="Pfam" id="PF03372"/>
    </source>
</evidence>
<dbReference type="Gene3D" id="3.60.10.10">
    <property type="entry name" value="Endonuclease/exonuclease/phosphatase"/>
    <property type="match status" value="1"/>
</dbReference>
<evidence type="ECO:0000256" key="9">
    <source>
        <dbReference type="ARBA" id="ARBA00023180"/>
    </source>
</evidence>
<dbReference type="PANTHER" id="PTHR11371:SF28">
    <property type="entry name" value="DEOXYRIBONUCLEASE-1-LIKE 1"/>
    <property type="match status" value="1"/>
</dbReference>
<dbReference type="InterPro" id="IPR036691">
    <property type="entry name" value="Endo/exonu/phosph_ase_sf"/>
</dbReference>
<evidence type="ECO:0000256" key="6">
    <source>
        <dbReference type="ARBA" id="ARBA00022801"/>
    </source>
</evidence>
<keyword evidence="9" id="KW-0325">Glycoprotein</keyword>
<evidence type="ECO:0000256" key="13">
    <source>
        <dbReference type="SAM" id="MobiDB-lite"/>
    </source>
</evidence>
<keyword evidence="16" id="KW-1185">Reference proteome</keyword>
<reference evidence="15" key="1">
    <citation type="submission" date="2020-10" db="EMBL/GenBank/DDBJ databases">
        <title>Chromosome-scale genome assembly of the Allis shad, Alosa alosa.</title>
        <authorList>
            <person name="Margot Z."/>
            <person name="Christophe K."/>
            <person name="Cabau C."/>
            <person name="Louis A."/>
            <person name="Berthelot C."/>
            <person name="Parey E."/>
            <person name="Roest Crollius H."/>
            <person name="Montfort J."/>
            <person name="Robinson-Rechavi M."/>
            <person name="Bucao C."/>
            <person name="Bouchez O."/>
            <person name="Gislard M."/>
            <person name="Lluch J."/>
            <person name="Milhes M."/>
            <person name="Lampietro C."/>
            <person name="Lopez Roques C."/>
            <person name="Donnadieu C."/>
            <person name="Braasch I."/>
            <person name="Desvignes T."/>
            <person name="Postlethwait J."/>
            <person name="Bobe J."/>
            <person name="Guiguen Y."/>
        </authorList>
    </citation>
    <scope>NUCLEOTIDE SEQUENCE</scope>
    <source>
        <strain evidence="15">M-15738</strain>
        <tissue evidence="15">Blood</tissue>
    </source>
</reference>
<evidence type="ECO:0000256" key="2">
    <source>
        <dbReference type="ARBA" id="ARBA00007359"/>
    </source>
</evidence>
<dbReference type="InterPro" id="IPR005135">
    <property type="entry name" value="Endo/exonuclease/phosphatase"/>
</dbReference>
<dbReference type="GO" id="GO:0005634">
    <property type="term" value="C:nucleus"/>
    <property type="evidence" value="ECO:0007669"/>
    <property type="project" value="TreeGrafter"/>
</dbReference>
<evidence type="ECO:0000256" key="12">
    <source>
        <dbReference type="ARBA" id="ARBA00043073"/>
    </source>
</evidence>
<dbReference type="Proteomes" id="UP000823561">
    <property type="component" value="Chromosome 4"/>
</dbReference>
<dbReference type="GO" id="GO:0006308">
    <property type="term" value="P:DNA catabolic process"/>
    <property type="evidence" value="ECO:0007669"/>
    <property type="project" value="InterPro"/>
</dbReference>
<evidence type="ECO:0000256" key="3">
    <source>
        <dbReference type="ARBA" id="ARBA00022722"/>
    </source>
</evidence>
<feature type="domain" description="Endonuclease/exonuclease/phosphatase" evidence="14">
    <location>
        <begin position="77"/>
        <end position="323"/>
    </location>
</feature>
<evidence type="ECO:0000256" key="7">
    <source>
        <dbReference type="ARBA" id="ARBA00022824"/>
    </source>
</evidence>
<comment type="similarity">
    <text evidence="2">Belongs to the DNase I family.</text>
</comment>
<dbReference type="GO" id="GO:0004530">
    <property type="term" value="F:deoxyribonuclease I activity"/>
    <property type="evidence" value="ECO:0007669"/>
    <property type="project" value="TreeGrafter"/>
</dbReference>
<dbReference type="PRINTS" id="PR00130">
    <property type="entry name" value="DNASEI"/>
</dbReference>
<name>A0AAV6H7Q9_9TELE</name>
<feature type="compositionally biased region" description="Low complexity" evidence="13">
    <location>
        <begin position="30"/>
        <end position="39"/>
    </location>
</feature>
<evidence type="ECO:0000256" key="5">
    <source>
        <dbReference type="ARBA" id="ARBA00022759"/>
    </source>
</evidence>
<sequence>MQLTRSLELLMDGLPYHGNIREQVSCVGPKSGKGSQQSGNQISPQNAGKMGREQRHLLLLCLACFVFLTRSSGYKICSYNVQNLNISKVSDTTVLHLLTKILSNCDVCLLQEVKDPDGEAMDRLISSLDSYDDFSYNYVTSENLGPSGEEEQYVFLYRNETAALVETYQYPKSKKENVFSREPFIVHFKAPKTKIGEFVLIPLRVEPQNALKELDSLFDVLTEIKTKWNVENIMLLGDFHADCGYVTRKNRINNRLFSNRDLFWLIRDNADTTVTDMTDCAYDRFVVHGEKFLKAIEPQSARVFNFKKKFKISTDYVLKISDHYPIEVKLKEVKSAGQLQALMQPVLLILPLMVLFILPDSTTLLM</sequence>
<dbReference type="GO" id="GO:0005783">
    <property type="term" value="C:endoplasmic reticulum"/>
    <property type="evidence" value="ECO:0007669"/>
    <property type="project" value="UniProtKB-SubCell"/>
</dbReference>
<dbReference type="EMBL" id="JADWDJ010000004">
    <property type="protein sequence ID" value="KAG5282012.1"/>
    <property type="molecule type" value="Genomic_DNA"/>
</dbReference>
<evidence type="ECO:0000256" key="4">
    <source>
        <dbReference type="ARBA" id="ARBA00022729"/>
    </source>
</evidence>
<gene>
    <name evidence="15" type="ORF">AALO_G00051290</name>
</gene>
<dbReference type="Pfam" id="PF03372">
    <property type="entry name" value="Exo_endo_phos"/>
    <property type="match status" value="1"/>
</dbReference>
<evidence type="ECO:0000256" key="8">
    <source>
        <dbReference type="ARBA" id="ARBA00023157"/>
    </source>
</evidence>
<accession>A0AAV6H7Q9</accession>
<keyword evidence="5" id="KW-0255">Endonuclease</keyword>
<dbReference type="PANTHER" id="PTHR11371">
    <property type="entry name" value="DEOXYRIBONUCLEASE"/>
    <property type="match status" value="1"/>
</dbReference>
<dbReference type="AlphaFoldDB" id="A0AAV6H7Q9"/>
<keyword evidence="3" id="KW-0540">Nuclease</keyword>
<evidence type="ECO:0000313" key="16">
    <source>
        <dbReference type="Proteomes" id="UP000823561"/>
    </source>
</evidence>
<evidence type="ECO:0000256" key="10">
    <source>
        <dbReference type="ARBA" id="ARBA00041152"/>
    </source>
</evidence>
<dbReference type="CDD" id="cd10282">
    <property type="entry name" value="DNase1"/>
    <property type="match status" value="1"/>
</dbReference>
<proteinExistence type="inferred from homology"/>
<keyword evidence="8" id="KW-1015">Disulfide bond</keyword>
<evidence type="ECO:0000256" key="11">
    <source>
        <dbReference type="ARBA" id="ARBA00042003"/>
    </source>
</evidence>
<organism evidence="15 16">
    <name type="scientific">Alosa alosa</name>
    <name type="common">allis shad</name>
    <dbReference type="NCBI Taxonomy" id="278164"/>
    <lineage>
        <taxon>Eukaryota</taxon>
        <taxon>Metazoa</taxon>
        <taxon>Chordata</taxon>
        <taxon>Craniata</taxon>
        <taxon>Vertebrata</taxon>
        <taxon>Euteleostomi</taxon>
        <taxon>Actinopterygii</taxon>
        <taxon>Neopterygii</taxon>
        <taxon>Teleostei</taxon>
        <taxon>Clupei</taxon>
        <taxon>Clupeiformes</taxon>
        <taxon>Clupeoidei</taxon>
        <taxon>Clupeidae</taxon>
        <taxon>Alosa</taxon>
    </lineage>
</organism>
<dbReference type="GO" id="GO:0003677">
    <property type="term" value="F:DNA binding"/>
    <property type="evidence" value="ECO:0007669"/>
    <property type="project" value="TreeGrafter"/>
</dbReference>
<protein>
    <recommendedName>
        <fullName evidence="10">Deoxyribonuclease-1-like 1</fullName>
    </recommendedName>
    <alternativeName>
        <fullName evidence="12">DNase X</fullName>
    </alternativeName>
    <alternativeName>
        <fullName evidence="11">Deoxyribonuclease I-like 1</fullName>
    </alternativeName>
</protein>
<evidence type="ECO:0000313" key="15">
    <source>
        <dbReference type="EMBL" id="KAG5282012.1"/>
    </source>
</evidence>
<keyword evidence="4" id="KW-0732">Signal</keyword>
<keyword evidence="7" id="KW-0256">Endoplasmic reticulum</keyword>